<name>A0A2U1J4V7_SMIAN</name>
<dbReference type="AlphaFoldDB" id="A0A2U1J4V7"/>
<feature type="region of interest" description="Disordered" evidence="1">
    <location>
        <begin position="1"/>
        <end position="90"/>
    </location>
</feature>
<feature type="region of interest" description="Disordered" evidence="1">
    <location>
        <begin position="318"/>
        <end position="347"/>
    </location>
</feature>
<dbReference type="Proteomes" id="UP000245591">
    <property type="component" value="Unassembled WGS sequence"/>
</dbReference>
<feature type="compositionally biased region" description="Basic and acidic residues" evidence="1">
    <location>
        <begin position="1"/>
        <end position="24"/>
    </location>
</feature>
<dbReference type="EMBL" id="MBFU01000367">
    <property type="protein sequence ID" value="PVZ99992.1"/>
    <property type="molecule type" value="Genomic_DNA"/>
</dbReference>
<proteinExistence type="predicted"/>
<feature type="compositionally biased region" description="Polar residues" evidence="1">
    <location>
        <begin position="40"/>
        <end position="49"/>
    </location>
</feature>
<keyword evidence="3" id="KW-1185">Reference proteome</keyword>
<evidence type="ECO:0000313" key="2">
    <source>
        <dbReference type="EMBL" id="PVZ99992.1"/>
    </source>
</evidence>
<feature type="compositionally biased region" description="Basic residues" evidence="1">
    <location>
        <begin position="66"/>
        <end position="80"/>
    </location>
</feature>
<feature type="compositionally biased region" description="Polar residues" evidence="1">
    <location>
        <begin position="318"/>
        <end position="330"/>
    </location>
</feature>
<gene>
    <name evidence="2" type="ORF">BB558_003977</name>
</gene>
<evidence type="ECO:0000256" key="1">
    <source>
        <dbReference type="SAM" id="MobiDB-lite"/>
    </source>
</evidence>
<dbReference type="CDD" id="cd04508">
    <property type="entry name" value="Tudor_SF"/>
    <property type="match status" value="1"/>
</dbReference>
<accession>A0A2U1J4V7</accession>
<comment type="caution">
    <text evidence="2">The sequence shown here is derived from an EMBL/GenBank/DDBJ whole genome shotgun (WGS) entry which is preliminary data.</text>
</comment>
<dbReference type="Gene3D" id="2.30.30.140">
    <property type="match status" value="1"/>
</dbReference>
<sequence length="494" mass="57596">MELRNRNKPNDYPLKKESTPEPKPTKIILRIKGKSLHPPKTSNHYPSNSIEKHPRRLKENPQNRPNIHKTINRKISKKTTTRPPKTPQLKERKFTSKLNDFTKKVMAIAPIPSKNTSDTSEDEEYSEINVPGELVLAYRKKLWYPAKVVIQTKDEQYKVLFYDETYSKLPRDKLKTLYDKGFKDCKMDKDEILKHMGNSNILNIKHIKGEYKDNLKQLYYEIESKYKKTLDLLWNLSKNEIRQYSEPKEKHSEIAKFVQRAYKFFYAEQNERKKFLGMHDRGKLSYEEYSYITLLVNEWYCSPPKLWTLSKANSQERPSSIKHVNSNINDTKNKHTSTKSAENNDGKEIKENHSYLRFIKVNRKIISKKTGKTFASSDKYNKSKFQDTFSDTESSSGIDGLTSQNYLELKKTNSLHTHSSTTPELLSNSTISPLLLSLSRDAAAEHFCTYVLIPCLVEMLSNSNIKKKSDKNSKSKTHTDFSWVNHIISAKYIS</sequence>
<evidence type="ECO:0000313" key="3">
    <source>
        <dbReference type="Proteomes" id="UP000245591"/>
    </source>
</evidence>
<reference evidence="2 3" key="1">
    <citation type="journal article" date="2018" name="MBio">
        <title>Comparative Genomics Reveals the Core Gene Toolbox for the Fungus-Insect Symbiosis.</title>
        <authorList>
            <person name="Wang Y."/>
            <person name="Stata M."/>
            <person name="Wang W."/>
            <person name="Stajich J.E."/>
            <person name="White M.M."/>
            <person name="Moncalvo J.M."/>
        </authorList>
    </citation>
    <scope>NUCLEOTIDE SEQUENCE [LARGE SCALE GENOMIC DNA]</scope>
    <source>
        <strain evidence="2 3">AUS-126-30</strain>
    </source>
</reference>
<protein>
    <submittedName>
        <fullName evidence="2">Uncharacterized protein</fullName>
    </submittedName>
</protein>
<organism evidence="2 3">
    <name type="scientific">Smittium angustum</name>
    <dbReference type="NCBI Taxonomy" id="133377"/>
    <lineage>
        <taxon>Eukaryota</taxon>
        <taxon>Fungi</taxon>
        <taxon>Fungi incertae sedis</taxon>
        <taxon>Zoopagomycota</taxon>
        <taxon>Kickxellomycotina</taxon>
        <taxon>Harpellomycetes</taxon>
        <taxon>Harpellales</taxon>
        <taxon>Legeriomycetaceae</taxon>
        <taxon>Smittium</taxon>
    </lineage>
</organism>